<evidence type="ECO:0000313" key="1">
    <source>
        <dbReference type="EMBL" id="CUR50814.1"/>
    </source>
</evidence>
<name>A0A128A0D1_9ARCH</name>
<dbReference type="KEGG" id="ndv:NDEV_0049"/>
<organism evidence="1 2">
    <name type="scientific">Nitrosotalea devaniterrae</name>
    <dbReference type="NCBI Taxonomy" id="1078905"/>
    <lineage>
        <taxon>Archaea</taxon>
        <taxon>Nitrososphaerota</taxon>
        <taxon>Nitrososphaeria</taxon>
        <taxon>Nitrosotaleales</taxon>
        <taxon>Nitrosotaleaceae</taxon>
        <taxon>Nitrosotalea</taxon>
    </lineage>
</organism>
<reference evidence="2" key="1">
    <citation type="submission" date="2015-10" db="EMBL/GenBank/DDBJ databases">
        <authorList>
            <person name="Lehtovirta-Morley L.E."/>
            <person name="Vieille C."/>
        </authorList>
    </citation>
    <scope>NUCLEOTIDE SEQUENCE [LARGE SCALE GENOMIC DNA]</scope>
</reference>
<dbReference type="Proteomes" id="UP000196239">
    <property type="component" value="Chromosome 1"/>
</dbReference>
<proteinExistence type="predicted"/>
<gene>
    <name evidence="1" type="ORF">NDEV_0049</name>
</gene>
<accession>A0A128A0D1</accession>
<evidence type="ECO:0000313" key="2">
    <source>
        <dbReference type="Proteomes" id="UP000196239"/>
    </source>
</evidence>
<protein>
    <submittedName>
        <fullName evidence="1">Uncharacterized protein</fullName>
    </submittedName>
</protein>
<keyword evidence="2" id="KW-1185">Reference proteome</keyword>
<dbReference type="EMBL" id="LN890280">
    <property type="protein sequence ID" value="CUR50814.1"/>
    <property type="molecule type" value="Genomic_DNA"/>
</dbReference>
<dbReference type="AlphaFoldDB" id="A0A128A0D1"/>
<sequence length="222" mass="24397">MKILLIIFLALVGTLILNGPIQSYADPQLDALLRIATQARDNLNMNISQINNAPVEITSLFKQGSSETDALSKAIDKQDIVSARQHFLSAMNFFKATNDKINSLNATVGNDQQPVDAIQLQSEITRLEKFGQTLRTIAITNNINFDFTPFDKLIQKATQDLDAGKITEASKSIASANQFMNDAHDSLATVAKQRTSDKTITKTNSTSLESLKDTTKLKKHVS</sequence>